<comment type="caution">
    <text evidence="1">The sequence shown here is derived from an EMBL/GenBank/DDBJ whole genome shotgun (WGS) entry which is preliminary data.</text>
</comment>
<evidence type="ECO:0000313" key="2">
    <source>
        <dbReference type="Proteomes" id="UP000241808"/>
    </source>
</evidence>
<protein>
    <submittedName>
        <fullName evidence="1">Uncharacterized protein</fullName>
    </submittedName>
</protein>
<name>A0A2T4YZI4_9HYPH</name>
<dbReference type="Proteomes" id="UP000241808">
    <property type="component" value="Unassembled WGS sequence"/>
</dbReference>
<sequence>MQMTPAKIVLFFTCVLVLMNPPLMLGLLGPEGRRAGLLIDESLGTDNFRIAVFGKR</sequence>
<evidence type="ECO:0000313" key="1">
    <source>
        <dbReference type="EMBL" id="PTM52355.1"/>
    </source>
</evidence>
<keyword evidence="2" id="KW-1185">Reference proteome</keyword>
<dbReference type="EMBL" id="PZZL01000008">
    <property type="protein sequence ID" value="PTM52355.1"/>
    <property type="molecule type" value="Genomic_DNA"/>
</dbReference>
<reference evidence="1 2" key="1">
    <citation type="submission" date="2018-04" db="EMBL/GenBank/DDBJ databases">
        <title>Genomic Encyclopedia of Archaeal and Bacterial Type Strains, Phase II (KMG-II): from individual species to whole genera.</title>
        <authorList>
            <person name="Goeker M."/>
        </authorList>
    </citation>
    <scope>NUCLEOTIDE SEQUENCE [LARGE SCALE GENOMIC DNA]</scope>
    <source>
        <strain evidence="1 2">DSM 25521</strain>
    </source>
</reference>
<accession>A0A2T4YZI4</accession>
<proteinExistence type="predicted"/>
<gene>
    <name evidence="1" type="ORF">C8P69_108156</name>
</gene>
<organism evidence="1 2">
    <name type="scientific">Phreatobacter oligotrophus</name>
    <dbReference type="NCBI Taxonomy" id="1122261"/>
    <lineage>
        <taxon>Bacteria</taxon>
        <taxon>Pseudomonadati</taxon>
        <taxon>Pseudomonadota</taxon>
        <taxon>Alphaproteobacteria</taxon>
        <taxon>Hyphomicrobiales</taxon>
        <taxon>Phreatobacteraceae</taxon>
        <taxon>Phreatobacter</taxon>
    </lineage>
</organism>
<dbReference type="AlphaFoldDB" id="A0A2T4YZI4"/>